<dbReference type="AlphaFoldDB" id="A0A1D1Z946"/>
<name>A0A1D1Z946_9ARAE</name>
<keyword evidence="5" id="KW-1133">Transmembrane helix</keyword>
<evidence type="ECO:0000256" key="5">
    <source>
        <dbReference type="SAM" id="Phobius"/>
    </source>
</evidence>
<evidence type="ECO:0000256" key="4">
    <source>
        <dbReference type="ARBA" id="ARBA00023002"/>
    </source>
</evidence>
<dbReference type="EMBL" id="GDJX01004518">
    <property type="protein sequence ID" value="JAT63418.1"/>
    <property type="molecule type" value="Transcribed_RNA"/>
</dbReference>
<dbReference type="PANTHER" id="PTHR46056">
    <property type="entry name" value="LONG-CHAIN-ALCOHOL OXIDASE"/>
    <property type="match status" value="1"/>
</dbReference>
<proteinExistence type="inferred from homology"/>
<feature type="transmembrane region" description="Helical" evidence="5">
    <location>
        <begin position="214"/>
        <end position="233"/>
    </location>
</feature>
<evidence type="ECO:0000256" key="3">
    <source>
        <dbReference type="ARBA" id="ARBA00022827"/>
    </source>
</evidence>
<accession>A0A1D1Z946</accession>
<protein>
    <submittedName>
        <fullName evidence="6">Long-chain-alcohol oxidase FAO4A</fullName>
    </submittedName>
</protein>
<keyword evidence="5" id="KW-0812">Transmembrane</keyword>
<dbReference type="GO" id="GO:0016491">
    <property type="term" value="F:oxidoreductase activity"/>
    <property type="evidence" value="ECO:0007669"/>
    <property type="project" value="UniProtKB-KW"/>
</dbReference>
<gene>
    <name evidence="6" type="primary">FAO4A_6</name>
    <name evidence="6" type="ORF">g.123204</name>
</gene>
<feature type="non-terminal residue" evidence="6">
    <location>
        <position position="1"/>
    </location>
</feature>
<feature type="non-terminal residue" evidence="6">
    <location>
        <position position="241"/>
    </location>
</feature>
<organism evidence="6">
    <name type="scientific">Anthurium amnicola</name>
    <dbReference type="NCBI Taxonomy" id="1678845"/>
    <lineage>
        <taxon>Eukaryota</taxon>
        <taxon>Viridiplantae</taxon>
        <taxon>Streptophyta</taxon>
        <taxon>Embryophyta</taxon>
        <taxon>Tracheophyta</taxon>
        <taxon>Spermatophyta</taxon>
        <taxon>Magnoliopsida</taxon>
        <taxon>Liliopsida</taxon>
        <taxon>Araceae</taxon>
        <taxon>Pothoideae</taxon>
        <taxon>Potheae</taxon>
        <taxon>Anthurium</taxon>
    </lineage>
</organism>
<keyword evidence="3" id="KW-0274">FAD</keyword>
<comment type="similarity">
    <text evidence="1">Belongs to the GMC oxidoreductase family.</text>
</comment>
<evidence type="ECO:0000313" key="6">
    <source>
        <dbReference type="EMBL" id="JAT63418.1"/>
    </source>
</evidence>
<keyword evidence="5" id="KW-0472">Membrane</keyword>
<dbReference type="PANTHER" id="PTHR46056:SF4">
    <property type="entry name" value="LONG-CHAIN-ALCOHOL OXIDASE FAO4A"/>
    <property type="match status" value="1"/>
</dbReference>
<keyword evidence="2" id="KW-0285">Flavoprotein</keyword>
<evidence type="ECO:0000256" key="2">
    <source>
        <dbReference type="ARBA" id="ARBA00022630"/>
    </source>
</evidence>
<evidence type="ECO:0000256" key="1">
    <source>
        <dbReference type="ARBA" id="ARBA00010790"/>
    </source>
</evidence>
<sequence>HTQHTKYTLPFLAISSSRAYFSATRSVTIDRRRQAMEERAMVRRRGGGDTEEVLIDVEGMAGGGFRHRRPPVNSLSAREMESLTAISDAFLPSIHLPGTHNDSLHHFFRLSASMAGTPHIAGAYLSGRVQHVMLWLLRLALWSLSTWYGTFVLCGRRSLSRSFPYFLKLSQVPQRRREEILLAWSKSSILYIRLLFKAVKLIVLLTYFTQVYQFMPHLSIYIYLYMCVCRHGYLRTHLYSI</sequence>
<keyword evidence="4" id="KW-0560">Oxidoreductase</keyword>
<reference evidence="6" key="1">
    <citation type="submission" date="2015-07" db="EMBL/GenBank/DDBJ databases">
        <title>Transcriptome Assembly of Anthurium amnicola.</title>
        <authorList>
            <person name="Suzuki J."/>
        </authorList>
    </citation>
    <scope>NUCLEOTIDE SEQUENCE</scope>
</reference>